<dbReference type="Proteomes" id="UP000320802">
    <property type="component" value="Segment"/>
</dbReference>
<dbReference type="Gene3D" id="3.90.320.10">
    <property type="match status" value="1"/>
</dbReference>
<reference evidence="1 2" key="1">
    <citation type="submission" date="2019-05" db="EMBL/GenBank/DDBJ databases">
        <title>Complete genome sequence of sixteen phages from Abidjan, cote d'Ivoire, isolated on a single strain of Achromobacter xylosoxidans.</title>
        <authorList>
            <person name="Essoh C."/>
            <person name="Vernadet J.-P."/>
            <person name="Vergnaud G."/>
            <person name="Pourcel C."/>
        </authorList>
    </citation>
    <scope>NUCLEOTIDE SEQUENCE [LARGE SCALE GENOMIC DNA]</scope>
</reference>
<keyword evidence="2" id="KW-1185">Reference proteome</keyword>
<proteinExistence type="predicted"/>
<gene>
    <name evidence="1" type="ORF">Axy10_050</name>
</gene>
<protein>
    <recommendedName>
        <fullName evidence="3">PD-(D/E)XK endonuclease-like domain-containing protein</fullName>
    </recommendedName>
</protein>
<sequence>MRITNLAGVSLPLAVWLLYDEYDYIKEENYISATGLMKPLRQIVLANRVDKETQSLDVLDLFRSSLGHALHDSIEKAWLKGHRRSLKLLGYPENVIDMVRINPTDAELAATPGCIPVYMEQRNIREIEVDGHVYKIGGKFDLCIEGMLQDYKSTSAFVWVAGSRDDEHREQGSIYRWLHRDKITSDHIRINYIFTDWKKYETKNNPKYPEHPIMHKDISLWSIAETEEWIKAKIRQIIKHQDAPEPKIPECTDEELWKSDPVYKYFSDPEKAKIPGSRSTKNFDSMPEARVFMMTEKKGKGTIVTVPGEPKRCSYCGVFDVCSQKDRYIK</sequence>
<evidence type="ECO:0000313" key="2">
    <source>
        <dbReference type="Proteomes" id="UP000320802"/>
    </source>
</evidence>
<evidence type="ECO:0008006" key="3">
    <source>
        <dbReference type="Google" id="ProtNLM"/>
    </source>
</evidence>
<organism evidence="1 2">
    <name type="scientific">Achromobacter phage vB_AxyP_19-32_Axy10</name>
    <dbReference type="NCBI Taxonomy" id="2591041"/>
    <lineage>
        <taxon>Viruses</taxon>
        <taxon>Duplodnaviria</taxon>
        <taxon>Heunggongvirae</taxon>
        <taxon>Uroviricota</taxon>
        <taxon>Caudoviricetes</taxon>
        <taxon>Schitoviridae</taxon>
        <taxon>Rothmandenesvirinae</taxon>
        <taxon>Pourcelvirus</taxon>
        <taxon>Pourcelvirus Axy10</taxon>
    </lineage>
</organism>
<dbReference type="InterPro" id="IPR011604">
    <property type="entry name" value="PDDEXK-like_dom_sf"/>
</dbReference>
<accession>A0A514CTY2</accession>
<dbReference type="EMBL" id="MK962629">
    <property type="protein sequence ID" value="QDH83933.1"/>
    <property type="molecule type" value="Genomic_DNA"/>
</dbReference>
<evidence type="ECO:0000313" key="1">
    <source>
        <dbReference type="EMBL" id="QDH83933.1"/>
    </source>
</evidence>
<name>A0A514CTY2_9CAUD</name>